<evidence type="ECO:0000256" key="3">
    <source>
        <dbReference type="ARBA" id="ARBA00022692"/>
    </source>
</evidence>
<feature type="domain" description="DUF2179" evidence="7">
    <location>
        <begin position="228"/>
        <end position="280"/>
    </location>
</feature>
<dbReference type="InterPro" id="IPR019264">
    <property type="entry name" value="DUF2179"/>
</dbReference>
<evidence type="ECO:0000313" key="8">
    <source>
        <dbReference type="EMBL" id="MBI6871962.1"/>
    </source>
</evidence>
<dbReference type="PANTHER" id="PTHR33545">
    <property type="entry name" value="UPF0750 MEMBRANE PROTEIN YITT-RELATED"/>
    <property type="match status" value="1"/>
</dbReference>
<dbReference type="InterPro" id="IPR051461">
    <property type="entry name" value="UPF0750_membrane"/>
</dbReference>
<comment type="caution">
    <text evidence="8">The sequence shown here is derived from an EMBL/GenBank/DDBJ whole genome shotgun (WGS) entry which is preliminary data.</text>
</comment>
<dbReference type="Proteomes" id="UP000622687">
    <property type="component" value="Unassembled WGS sequence"/>
</dbReference>
<name>A0A934M2B4_9CLOT</name>
<evidence type="ECO:0000256" key="6">
    <source>
        <dbReference type="SAM" id="Phobius"/>
    </source>
</evidence>
<evidence type="ECO:0000256" key="1">
    <source>
        <dbReference type="ARBA" id="ARBA00004651"/>
    </source>
</evidence>
<dbReference type="PIRSF" id="PIRSF006483">
    <property type="entry name" value="Membrane_protein_YitT"/>
    <property type="match status" value="1"/>
</dbReference>
<feature type="transmembrane region" description="Helical" evidence="6">
    <location>
        <begin position="179"/>
        <end position="201"/>
    </location>
</feature>
<feature type="transmembrane region" description="Helical" evidence="6">
    <location>
        <begin position="111"/>
        <end position="130"/>
    </location>
</feature>
<feature type="transmembrane region" description="Helical" evidence="6">
    <location>
        <begin position="12"/>
        <end position="37"/>
    </location>
</feature>
<dbReference type="GO" id="GO:0005886">
    <property type="term" value="C:plasma membrane"/>
    <property type="evidence" value="ECO:0007669"/>
    <property type="project" value="UniProtKB-SubCell"/>
</dbReference>
<keyword evidence="5 6" id="KW-0472">Membrane</keyword>
<sequence>MKEKNSKSIIDYIIVYCGCILQAFAVTSILKPCGLVVGGFTGISLILAKIINIKYTFIYYSLCILVLAAAWIILGKKEALKIILLSVTYPIILIFFDNLNLSFIDLTPNDKLLYCIYYGIIAGIGMGLVLKKGFSQGSSDTLAKIIHKKIFPYISIGQILLIIDICVLVLSGFVFGHTAILYAIIMQMIYTKAVDTILFGFGSSLVKMVILSSETDEISDFIMNTINRGVSIGQILGAYSNKPKRKVILICSTREAMVVKNFVAKVDKSAFVNLVPVIYAWGKGNGFDELQLD</sequence>
<evidence type="ECO:0000256" key="2">
    <source>
        <dbReference type="ARBA" id="ARBA00022475"/>
    </source>
</evidence>
<keyword evidence="2" id="KW-1003">Cell membrane</keyword>
<gene>
    <name evidence="8" type="ORF">I6U51_04470</name>
</gene>
<dbReference type="EMBL" id="JAEEGB010000005">
    <property type="protein sequence ID" value="MBI6871962.1"/>
    <property type="molecule type" value="Genomic_DNA"/>
</dbReference>
<dbReference type="Gene3D" id="3.30.70.120">
    <property type="match status" value="1"/>
</dbReference>
<accession>A0A934M2B4</accession>
<dbReference type="PANTHER" id="PTHR33545:SF5">
    <property type="entry name" value="UPF0750 MEMBRANE PROTEIN YITT"/>
    <property type="match status" value="1"/>
</dbReference>
<dbReference type="RefSeq" id="WP_211141395.1">
    <property type="nucleotide sequence ID" value="NZ_JAEEGB010000005.1"/>
</dbReference>
<keyword evidence="4 6" id="KW-1133">Transmembrane helix</keyword>
<evidence type="ECO:0000313" key="9">
    <source>
        <dbReference type="Proteomes" id="UP000622687"/>
    </source>
</evidence>
<feature type="transmembrane region" description="Helical" evidence="6">
    <location>
        <begin position="150"/>
        <end position="173"/>
    </location>
</feature>
<comment type="subcellular location">
    <subcellularLocation>
        <location evidence="1">Cell membrane</location>
        <topology evidence="1">Multi-pass membrane protein</topology>
    </subcellularLocation>
</comment>
<evidence type="ECO:0000259" key="7">
    <source>
        <dbReference type="Pfam" id="PF10035"/>
    </source>
</evidence>
<protein>
    <submittedName>
        <fullName evidence="8">YitT family protein</fullName>
    </submittedName>
</protein>
<dbReference type="Pfam" id="PF10035">
    <property type="entry name" value="DUF2179"/>
    <property type="match status" value="1"/>
</dbReference>
<dbReference type="InterPro" id="IPR015867">
    <property type="entry name" value="N-reg_PII/ATP_PRibTrfase_C"/>
</dbReference>
<keyword evidence="9" id="KW-1185">Reference proteome</keyword>
<evidence type="ECO:0000256" key="5">
    <source>
        <dbReference type="ARBA" id="ARBA00023136"/>
    </source>
</evidence>
<dbReference type="InterPro" id="IPR003740">
    <property type="entry name" value="YitT"/>
</dbReference>
<proteinExistence type="predicted"/>
<feature type="transmembrane region" description="Helical" evidence="6">
    <location>
        <begin position="82"/>
        <end position="99"/>
    </location>
</feature>
<keyword evidence="3 6" id="KW-0812">Transmembrane</keyword>
<evidence type="ECO:0000256" key="4">
    <source>
        <dbReference type="ARBA" id="ARBA00022989"/>
    </source>
</evidence>
<dbReference type="AlphaFoldDB" id="A0A934M2B4"/>
<organism evidence="8 9">
    <name type="scientific">Clostridium aciditolerans</name>
    <dbReference type="NCBI Taxonomy" id="339861"/>
    <lineage>
        <taxon>Bacteria</taxon>
        <taxon>Bacillati</taxon>
        <taxon>Bacillota</taxon>
        <taxon>Clostridia</taxon>
        <taxon>Eubacteriales</taxon>
        <taxon>Clostridiaceae</taxon>
        <taxon>Clostridium</taxon>
    </lineage>
</organism>
<reference evidence="8" key="1">
    <citation type="submission" date="2020-12" db="EMBL/GenBank/DDBJ databases">
        <title>Clostridium thailandense sp. nov., a novel acetogenic bacterium isolated from peat land soil in Thailand.</title>
        <authorList>
            <person name="Chaikitkaew S."/>
            <person name="Birkeland N.K."/>
        </authorList>
    </citation>
    <scope>NUCLEOTIDE SEQUENCE</scope>
    <source>
        <strain evidence="8">DSM 17425</strain>
    </source>
</reference>
<dbReference type="Pfam" id="PF02588">
    <property type="entry name" value="YitT_membrane"/>
    <property type="match status" value="1"/>
</dbReference>
<feature type="transmembrane region" description="Helical" evidence="6">
    <location>
        <begin position="57"/>
        <end position="75"/>
    </location>
</feature>